<protein>
    <submittedName>
        <fullName evidence="2">Uncharacterized protein</fullName>
    </submittedName>
</protein>
<keyword evidence="1" id="KW-1133">Transmembrane helix</keyword>
<dbReference type="EMBL" id="JBHMBE010000003">
    <property type="protein sequence ID" value="MFB9646137.1"/>
    <property type="molecule type" value="Genomic_DNA"/>
</dbReference>
<name>A0ABV5T0J1_9MICO</name>
<evidence type="ECO:0000313" key="3">
    <source>
        <dbReference type="Proteomes" id="UP001589611"/>
    </source>
</evidence>
<keyword evidence="1" id="KW-0472">Membrane</keyword>
<keyword evidence="3" id="KW-1185">Reference proteome</keyword>
<gene>
    <name evidence="2" type="ORF">ACFFPJ_10045</name>
</gene>
<proteinExistence type="predicted"/>
<sequence length="49" mass="4919">MSGILDARVTAVARSPVQQGAPVLDVVFIAAAIALVAFVGLIAKGAEKL</sequence>
<evidence type="ECO:0000313" key="2">
    <source>
        <dbReference type="EMBL" id="MFB9646137.1"/>
    </source>
</evidence>
<keyword evidence="1" id="KW-0812">Transmembrane</keyword>
<comment type="caution">
    <text evidence="2">The sequence shown here is derived from an EMBL/GenBank/DDBJ whole genome shotgun (WGS) entry which is preliminary data.</text>
</comment>
<dbReference type="RefSeq" id="WP_344712847.1">
    <property type="nucleotide sequence ID" value="NZ_BAAAWH010000001.1"/>
</dbReference>
<accession>A0ABV5T0J1</accession>
<dbReference type="Proteomes" id="UP001589611">
    <property type="component" value="Unassembled WGS sequence"/>
</dbReference>
<evidence type="ECO:0000256" key="1">
    <source>
        <dbReference type="SAM" id="Phobius"/>
    </source>
</evidence>
<organism evidence="2 3">
    <name type="scientific">Microbacterium terregens</name>
    <dbReference type="NCBI Taxonomy" id="69363"/>
    <lineage>
        <taxon>Bacteria</taxon>
        <taxon>Bacillati</taxon>
        <taxon>Actinomycetota</taxon>
        <taxon>Actinomycetes</taxon>
        <taxon>Micrococcales</taxon>
        <taxon>Microbacteriaceae</taxon>
        <taxon>Microbacterium</taxon>
    </lineage>
</organism>
<reference evidence="2 3" key="1">
    <citation type="submission" date="2024-09" db="EMBL/GenBank/DDBJ databases">
        <authorList>
            <person name="Sun Q."/>
            <person name="Mori K."/>
        </authorList>
    </citation>
    <scope>NUCLEOTIDE SEQUENCE [LARGE SCALE GENOMIC DNA]</scope>
    <source>
        <strain evidence="2 3">JCM 1342</strain>
    </source>
</reference>
<feature type="transmembrane region" description="Helical" evidence="1">
    <location>
        <begin position="20"/>
        <end position="43"/>
    </location>
</feature>